<dbReference type="Pfam" id="PF14559">
    <property type="entry name" value="TPR_19"/>
    <property type="match status" value="1"/>
</dbReference>
<keyword evidence="5" id="KW-0472">Membrane</keyword>
<keyword evidence="5" id="KW-1133">Transmembrane helix</keyword>
<dbReference type="PROSITE" id="PS50005">
    <property type="entry name" value="TPR"/>
    <property type="match status" value="1"/>
</dbReference>
<evidence type="ECO:0000256" key="5">
    <source>
        <dbReference type="SAM" id="Phobius"/>
    </source>
</evidence>
<dbReference type="Gene3D" id="1.25.40.10">
    <property type="entry name" value="Tetratricopeptide repeat domain"/>
    <property type="match status" value="2"/>
</dbReference>
<keyword evidence="7" id="KW-1185">Reference proteome</keyword>
<keyword evidence="2 3" id="KW-0802">TPR repeat</keyword>
<feature type="repeat" description="TPR" evidence="3">
    <location>
        <begin position="35"/>
        <end position="68"/>
    </location>
</feature>
<dbReference type="SMART" id="SM00028">
    <property type="entry name" value="TPR"/>
    <property type="match status" value="3"/>
</dbReference>
<dbReference type="InterPro" id="IPR019734">
    <property type="entry name" value="TPR_rpt"/>
</dbReference>
<protein>
    <submittedName>
        <fullName evidence="6">Tetratricopeptide repeat protein</fullName>
    </submittedName>
</protein>
<dbReference type="InterPro" id="IPR051685">
    <property type="entry name" value="Ycf3/AcsC/BcsC/TPR_MFPF"/>
</dbReference>
<dbReference type="PANTHER" id="PTHR44943:SF8">
    <property type="entry name" value="TPR REPEAT-CONTAINING PROTEIN MJ0263"/>
    <property type="match status" value="1"/>
</dbReference>
<feature type="transmembrane region" description="Helical" evidence="5">
    <location>
        <begin position="262"/>
        <end position="281"/>
    </location>
</feature>
<feature type="region of interest" description="Disordered" evidence="4">
    <location>
        <begin position="281"/>
        <end position="306"/>
    </location>
</feature>
<evidence type="ECO:0000256" key="1">
    <source>
        <dbReference type="ARBA" id="ARBA00022737"/>
    </source>
</evidence>
<accession>A0ABV3G4C6</accession>
<evidence type="ECO:0000313" key="7">
    <source>
        <dbReference type="Proteomes" id="UP001551695"/>
    </source>
</evidence>
<gene>
    <name evidence="6" type="ORF">AB0I48_33720</name>
</gene>
<keyword evidence="1" id="KW-0677">Repeat</keyword>
<proteinExistence type="predicted"/>
<dbReference type="PANTHER" id="PTHR44943">
    <property type="entry name" value="CELLULOSE SYNTHASE OPERON PROTEIN C"/>
    <property type="match status" value="1"/>
</dbReference>
<sequence length="343" mass="36908">MNPQVEKARVLIGLKRPEAARALLSTVLAGEPDHAEAHAHLANSWYATGDYDRALDCAEAALRNAPTYEFAWRIKALAESQLASTAAAGDEASERSARARAAGLRCVQLDPESSENQRILAMVTMDVDLAAALEIITHAIELDPENADLYVLRGYMLRQFTGAVALAEAERVLHEALRLDPDNADALYELASVDLAAGRRDSAMSRLRQVAEWDPSRAAAVRVGLAMIENDMAQLAAAEHTAAQDAAHGHAEPRRSPIRRPVVLVLVALAVVGNIVSGVILSEGDGSDSDGPKPTRVSPTPHRFPQTLYPSQIYVPPSFPRIPPTLVVPPSWRFTPPGSPPPT</sequence>
<name>A0ABV3G4C6_9NOCA</name>
<comment type="caution">
    <text evidence="6">The sequence shown here is derived from an EMBL/GenBank/DDBJ whole genome shotgun (WGS) entry which is preliminary data.</text>
</comment>
<dbReference type="Pfam" id="PF13432">
    <property type="entry name" value="TPR_16"/>
    <property type="match status" value="1"/>
</dbReference>
<dbReference type="EMBL" id="JBFAKC010000022">
    <property type="protein sequence ID" value="MEV0712527.1"/>
    <property type="molecule type" value="Genomic_DNA"/>
</dbReference>
<dbReference type="SUPFAM" id="SSF48452">
    <property type="entry name" value="TPR-like"/>
    <property type="match status" value="1"/>
</dbReference>
<evidence type="ECO:0000256" key="4">
    <source>
        <dbReference type="SAM" id="MobiDB-lite"/>
    </source>
</evidence>
<keyword evidence="5" id="KW-0812">Transmembrane</keyword>
<evidence type="ECO:0000256" key="2">
    <source>
        <dbReference type="ARBA" id="ARBA00022803"/>
    </source>
</evidence>
<dbReference type="Proteomes" id="UP001551695">
    <property type="component" value="Unassembled WGS sequence"/>
</dbReference>
<organism evidence="6 7">
    <name type="scientific">Nocardia aurea</name>
    <dbReference type="NCBI Taxonomy" id="2144174"/>
    <lineage>
        <taxon>Bacteria</taxon>
        <taxon>Bacillati</taxon>
        <taxon>Actinomycetota</taxon>
        <taxon>Actinomycetes</taxon>
        <taxon>Mycobacteriales</taxon>
        <taxon>Nocardiaceae</taxon>
        <taxon>Nocardia</taxon>
    </lineage>
</organism>
<evidence type="ECO:0000256" key="3">
    <source>
        <dbReference type="PROSITE-ProRule" id="PRU00339"/>
    </source>
</evidence>
<evidence type="ECO:0000313" key="6">
    <source>
        <dbReference type="EMBL" id="MEV0712527.1"/>
    </source>
</evidence>
<reference evidence="6 7" key="1">
    <citation type="submission" date="2024-06" db="EMBL/GenBank/DDBJ databases">
        <title>The Natural Products Discovery Center: Release of the First 8490 Sequenced Strains for Exploring Actinobacteria Biosynthetic Diversity.</title>
        <authorList>
            <person name="Kalkreuter E."/>
            <person name="Kautsar S.A."/>
            <person name="Yang D."/>
            <person name="Bader C.D."/>
            <person name="Teijaro C.N."/>
            <person name="Fluegel L."/>
            <person name="Davis C.M."/>
            <person name="Simpson J.R."/>
            <person name="Lauterbach L."/>
            <person name="Steele A.D."/>
            <person name="Gui C."/>
            <person name="Meng S."/>
            <person name="Li G."/>
            <person name="Viehrig K."/>
            <person name="Ye F."/>
            <person name="Su P."/>
            <person name="Kiefer A.F."/>
            <person name="Nichols A."/>
            <person name="Cepeda A.J."/>
            <person name="Yan W."/>
            <person name="Fan B."/>
            <person name="Jiang Y."/>
            <person name="Adhikari A."/>
            <person name="Zheng C.-J."/>
            <person name="Schuster L."/>
            <person name="Cowan T.M."/>
            <person name="Smanski M.J."/>
            <person name="Chevrette M.G."/>
            <person name="De Carvalho L.P.S."/>
            <person name="Shen B."/>
        </authorList>
    </citation>
    <scope>NUCLEOTIDE SEQUENCE [LARGE SCALE GENOMIC DNA]</scope>
    <source>
        <strain evidence="6 7">NPDC050403</strain>
    </source>
</reference>
<dbReference type="RefSeq" id="WP_357789601.1">
    <property type="nucleotide sequence ID" value="NZ_JBFAKC010000022.1"/>
</dbReference>
<dbReference type="InterPro" id="IPR011990">
    <property type="entry name" value="TPR-like_helical_dom_sf"/>
</dbReference>